<dbReference type="InterPro" id="IPR028015">
    <property type="entry name" value="CCDC84-like"/>
</dbReference>
<evidence type="ECO:0000313" key="1">
    <source>
        <dbReference type="EMBL" id="KAL3342604.1"/>
    </source>
</evidence>
<protein>
    <recommendedName>
        <fullName evidence="3">Matrin-type domain-containing protein</fullName>
    </recommendedName>
</protein>
<organism evidence="1 2">
    <name type="scientific">Solanum stoloniferum</name>
    <dbReference type="NCBI Taxonomy" id="62892"/>
    <lineage>
        <taxon>Eukaryota</taxon>
        <taxon>Viridiplantae</taxon>
        <taxon>Streptophyta</taxon>
        <taxon>Embryophyta</taxon>
        <taxon>Tracheophyta</taxon>
        <taxon>Spermatophyta</taxon>
        <taxon>Magnoliopsida</taxon>
        <taxon>eudicotyledons</taxon>
        <taxon>Gunneridae</taxon>
        <taxon>Pentapetalae</taxon>
        <taxon>asterids</taxon>
        <taxon>lamiids</taxon>
        <taxon>Solanales</taxon>
        <taxon>Solanaceae</taxon>
        <taxon>Solanoideae</taxon>
        <taxon>Solaneae</taxon>
        <taxon>Solanum</taxon>
    </lineage>
</organism>
<name>A0ABD2SFG7_9SOLN</name>
<gene>
    <name evidence="1" type="ORF">AABB24_026564</name>
</gene>
<feature type="non-terminal residue" evidence="1">
    <location>
        <position position="1"/>
    </location>
</feature>
<comment type="caution">
    <text evidence="1">The sequence shown here is derived from an EMBL/GenBank/DDBJ whole genome shotgun (WGS) entry which is preliminary data.</text>
</comment>
<dbReference type="Pfam" id="PF14968">
    <property type="entry name" value="CCDC84"/>
    <property type="match status" value="1"/>
</dbReference>
<evidence type="ECO:0000313" key="2">
    <source>
        <dbReference type="Proteomes" id="UP001627284"/>
    </source>
</evidence>
<dbReference type="EMBL" id="JBJKTR010000015">
    <property type="protein sequence ID" value="KAL3342604.1"/>
    <property type="molecule type" value="Genomic_DNA"/>
</dbReference>
<dbReference type="PANTHER" id="PTHR31198">
    <property type="entry name" value="COILED-COIL DOMAIN-CONTAINING PROTEIN 84"/>
    <property type="match status" value="1"/>
</dbReference>
<reference evidence="1 2" key="1">
    <citation type="submission" date="2024-05" db="EMBL/GenBank/DDBJ databases">
        <title>De novo assembly of an allotetraploid wild potato.</title>
        <authorList>
            <person name="Hosaka A.J."/>
        </authorList>
    </citation>
    <scope>NUCLEOTIDE SEQUENCE [LARGE SCALE GENOMIC DNA]</scope>
    <source>
        <tissue evidence="1">Young leaves</tissue>
    </source>
</reference>
<dbReference type="PANTHER" id="PTHR31198:SF1">
    <property type="entry name" value="CENTROSOMAL AT-AC SPLICING FACTOR"/>
    <property type="match status" value="1"/>
</dbReference>
<sequence>DPERATNWAGALADESSKLNFIALNKFHCEKTKKSMSNDKQFEFCVVCKLNHNQGRRHNFLPNHKKSLAAVLSRFQSKLSDIRFFLKNPIPLRPEHASLNRLWCIFCDCDILELDSFYASENAIMHFSGADHKKKVKGFLWKYGGGMDKVDTLRITETDFAKWEKKCNLSKKGALDGGSRATLIGPSNGMRDHRYLKTNCIVLQMALRCTVRAWAYNSVKMHVPPVAYQMPKRSWGFMPQLLTNVLMEVL</sequence>
<proteinExistence type="predicted"/>
<dbReference type="Proteomes" id="UP001627284">
    <property type="component" value="Unassembled WGS sequence"/>
</dbReference>
<keyword evidence="2" id="KW-1185">Reference proteome</keyword>
<evidence type="ECO:0008006" key="3">
    <source>
        <dbReference type="Google" id="ProtNLM"/>
    </source>
</evidence>
<dbReference type="AlphaFoldDB" id="A0ABD2SFG7"/>
<accession>A0ABD2SFG7</accession>